<feature type="compositionally biased region" description="Low complexity" evidence="1">
    <location>
        <begin position="283"/>
        <end position="300"/>
    </location>
</feature>
<accession>A0A8J2QZ70</accession>
<dbReference type="Proteomes" id="UP000789524">
    <property type="component" value="Unassembled WGS sequence"/>
</dbReference>
<dbReference type="EMBL" id="CAKASE010000074">
    <property type="protein sequence ID" value="CAG9576363.1"/>
    <property type="molecule type" value="Genomic_DNA"/>
</dbReference>
<reference evidence="2" key="1">
    <citation type="submission" date="2021-09" db="EMBL/GenBank/DDBJ databases">
        <authorList>
            <person name="Martin H S."/>
        </authorList>
    </citation>
    <scope>NUCLEOTIDE SEQUENCE</scope>
</reference>
<name>A0A8J2QZ70_9NEOP</name>
<feature type="region of interest" description="Disordered" evidence="1">
    <location>
        <begin position="147"/>
        <end position="217"/>
    </location>
</feature>
<sequence>MFIPSIQVWTVTSVYIECISHWPAEVSCVRASPAVRGEGLMFVFTPPSCNSRNKSSLSADPSRPPSAVYVECTDHKHKITTDNSSSLTPLLDDTILIGVLNHSSLHEQPSHLSLSYCFQVVHHHRISGGHSHLSSLSLALSRLGSRSRVLQGQPDPDRKSPPTAPSRLIYGKACFPAPPRHNGGPFPGPGPAPAQARSRPEPAPVASRASPLTHARASSVSTCSVRVLVLHSNKQTSTNTTDTVSVTCHLSQPGSDPAPGSTDSYHDGAVTTLRPSLESNPRGSPGPTYLPGGTPTLDTDLHLTLTDYGD</sequence>
<organism evidence="2 3">
    <name type="scientific">Danaus chrysippus</name>
    <name type="common">African queen</name>
    <dbReference type="NCBI Taxonomy" id="151541"/>
    <lineage>
        <taxon>Eukaryota</taxon>
        <taxon>Metazoa</taxon>
        <taxon>Ecdysozoa</taxon>
        <taxon>Arthropoda</taxon>
        <taxon>Hexapoda</taxon>
        <taxon>Insecta</taxon>
        <taxon>Pterygota</taxon>
        <taxon>Neoptera</taxon>
        <taxon>Endopterygota</taxon>
        <taxon>Lepidoptera</taxon>
        <taxon>Glossata</taxon>
        <taxon>Ditrysia</taxon>
        <taxon>Papilionoidea</taxon>
        <taxon>Nymphalidae</taxon>
        <taxon>Danainae</taxon>
        <taxon>Danaini</taxon>
        <taxon>Danaina</taxon>
        <taxon>Danaus</taxon>
        <taxon>Anosia</taxon>
    </lineage>
</organism>
<evidence type="ECO:0000256" key="1">
    <source>
        <dbReference type="SAM" id="MobiDB-lite"/>
    </source>
</evidence>
<evidence type="ECO:0000313" key="2">
    <source>
        <dbReference type="EMBL" id="CAG9576363.1"/>
    </source>
</evidence>
<keyword evidence="3" id="KW-1185">Reference proteome</keyword>
<dbReference type="AlphaFoldDB" id="A0A8J2QZ70"/>
<proteinExistence type="predicted"/>
<gene>
    <name evidence="2" type="ORF">DCHRY22_LOCUS12022</name>
</gene>
<evidence type="ECO:0000313" key="3">
    <source>
        <dbReference type="Proteomes" id="UP000789524"/>
    </source>
</evidence>
<feature type="compositionally biased region" description="Polar residues" evidence="1">
    <location>
        <begin position="273"/>
        <end position="282"/>
    </location>
</feature>
<feature type="region of interest" description="Disordered" evidence="1">
    <location>
        <begin position="250"/>
        <end position="300"/>
    </location>
</feature>
<protein>
    <submittedName>
        <fullName evidence="2">(African queen) hypothetical protein</fullName>
    </submittedName>
</protein>
<comment type="caution">
    <text evidence="2">The sequence shown here is derived from an EMBL/GenBank/DDBJ whole genome shotgun (WGS) entry which is preliminary data.</text>
</comment>